<dbReference type="AlphaFoldDB" id="A0A2M8PIM0"/>
<dbReference type="InterPro" id="IPR003593">
    <property type="entry name" value="AAA+_ATPase"/>
</dbReference>
<dbReference type="InterPro" id="IPR017871">
    <property type="entry name" value="ABC_transporter-like_CS"/>
</dbReference>
<reference evidence="6 7" key="1">
    <citation type="submission" date="2017-11" db="EMBL/GenBank/DDBJ databases">
        <title>Evolution of Phototrophy in the Chloroflexi Phylum Driven by Horizontal Gene Transfer.</title>
        <authorList>
            <person name="Ward L.M."/>
            <person name="Hemp J."/>
            <person name="Shih P.M."/>
            <person name="Mcglynn S.E."/>
            <person name="Fischer W."/>
        </authorList>
    </citation>
    <scope>NUCLEOTIDE SEQUENCE [LARGE SCALE GENOMIC DNA]</scope>
    <source>
        <strain evidence="6">JP3_13</strain>
    </source>
</reference>
<sequence length="258" mass="28578">MLEAENLHYAYKPEKPTLRGISLTLRQGTILYLLGRNGCGKTTLMSCLSGLLRPQSGTVRLHGRDLRSYTPAERARHIGLIPQLHTPAFNYSVREMVLMGRAPHLGLLAAPSRGDYAIADAALESVGLADYRERPYTQLSGGERQLVLIARGLAQECRILLMDEPDAHLDLNNQQRVMERVARLAADGLSFIISSHVPNNALMYAHRVLLMKRGTTLAYGAPEHILTENLLTAAYELPIEVIRAEEQPRAIVPRKVSG</sequence>
<dbReference type="PANTHER" id="PTHR42794">
    <property type="entry name" value="HEMIN IMPORT ATP-BINDING PROTEIN HMUV"/>
    <property type="match status" value="1"/>
</dbReference>
<keyword evidence="1" id="KW-0813">Transport</keyword>
<keyword evidence="2" id="KW-0547">Nucleotide-binding</keyword>
<dbReference type="EMBL" id="PGTM01000003">
    <property type="protein sequence ID" value="PJF37392.1"/>
    <property type="molecule type" value="Genomic_DNA"/>
</dbReference>
<name>A0A2M8PIM0_9CHLR</name>
<feature type="domain" description="ABC transporter" evidence="5">
    <location>
        <begin position="2"/>
        <end position="238"/>
    </location>
</feature>
<evidence type="ECO:0000313" key="7">
    <source>
        <dbReference type="Proteomes" id="UP000229681"/>
    </source>
</evidence>
<dbReference type="InterPro" id="IPR027417">
    <property type="entry name" value="P-loop_NTPase"/>
</dbReference>
<keyword evidence="4" id="KW-1278">Translocase</keyword>
<dbReference type="Pfam" id="PF00005">
    <property type="entry name" value="ABC_tran"/>
    <property type="match status" value="1"/>
</dbReference>
<dbReference type="PANTHER" id="PTHR42794:SF1">
    <property type="entry name" value="HEMIN IMPORT ATP-BINDING PROTEIN HMUV"/>
    <property type="match status" value="1"/>
</dbReference>
<dbReference type="FunFam" id="3.40.50.300:FF:000134">
    <property type="entry name" value="Iron-enterobactin ABC transporter ATP-binding protein"/>
    <property type="match status" value="1"/>
</dbReference>
<dbReference type="CDD" id="cd03214">
    <property type="entry name" value="ABC_Iron-Siderophores_B12_Hemin"/>
    <property type="match status" value="1"/>
</dbReference>
<protein>
    <recommendedName>
        <fullName evidence="5">ABC transporter domain-containing protein</fullName>
    </recommendedName>
</protein>
<dbReference type="SUPFAM" id="SSF52540">
    <property type="entry name" value="P-loop containing nucleoside triphosphate hydrolases"/>
    <property type="match status" value="1"/>
</dbReference>
<dbReference type="SMART" id="SM00382">
    <property type="entry name" value="AAA"/>
    <property type="match status" value="1"/>
</dbReference>
<dbReference type="GO" id="GO:0005524">
    <property type="term" value="F:ATP binding"/>
    <property type="evidence" value="ECO:0007669"/>
    <property type="project" value="UniProtKB-KW"/>
</dbReference>
<organism evidence="6 7">
    <name type="scientific">Candidatus Thermofonsia Clade 1 bacterium</name>
    <dbReference type="NCBI Taxonomy" id="2364210"/>
    <lineage>
        <taxon>Bacteria</taxon>
        <taxon>Bacillati</taxon>
        <taxon>Chloroflexota</taxon>
        <taxon>Candidatus Thermofontia</taxon>
        <taxon>Candidatus Thermofonsia Clade 1</taxon>
    </lineage>
</organism>
<proteinExistence type="predicted"/>
<dbReference type="InterPro" id="IPR003439">
    <property type="entry name" value="ABC_transporter-like_ATP-bd"/>
</dbReference>
<evidence type="ECO:0000256" key="2">
    <source>
        <dbReference type="ARBA" id="ARBA00022741"/>
    </source>
</evidence>
<evidence type="ECO:0000259" key="5">
    <source>
        <dbReference type="PROSITE" id="PS50893"/>
    </source>
</evidence>
<evidence type="ECO:0000256" key="4">
    <source>
        <dbReference type="ARBA" id="ARBA00022967"/>
    </source>
</evidence>
<keyword evidence="3" id="KW-0067">ATP-binding</keyword>
<gene>
    <name evidence="6" type="ORF">CUN49_00595</name>
</gene>
<dbReference type="PROSITE" id="PS50893">
    <property type="entry name" value="ABC_TRANSPORTER_2"/>
    <property type="match status" value="1"/>
</dbReference>
<dbReference type="Proteomes" id="UP000229681">
    <property type="component" value="Unassembled WGS sequence"/>
</dbReference>
<dbReference type="PROSITE" id="PS00211">
    <property type="entry name" value="ABC_TRANSPORTER_1"/>
    <property type="match status" value="1"/>
</dbReference>
<evidence type="ECO:0000313" key="6">
    <source>
        <dbReference type="EMBL" id="PJF37392.1"/>
    </source>
</evidence>
<dbReference type="Gene3D" id="3.40.50.300">
    <property type="entry name" value="P-loop containing nucleotide triphosphate hydrolases"/>
    <property type="match status" value="1"/>
</dbReference>
<comment type="caution">
    <text evidence="6">The sequence shown here is derived from an EMBL/GenBank/DDBJ whole genome shotgun (WGS) entry which is preliminary data.</text>
</comment>
<evidence type="ECO:0000256" key="3">
    <source>
        <dbReference type="ARBA" id="ARBA00022840"/>
    </source>
</evidence>
<accession>A0A2M8PIM0</accession>
<evidence type="ECO:0000256" key="1">
    <source>
        <dbReference type="ARBA" id="ARBA00022448"/>
    </source>
</evidence>
<dbReference type="GO" id="GO:0016887">
    <property type="term" value="F:ATP hydrolysis activity"/>
    <property type="evidence" value="ECO:0007669"/>
    <property type="project" value="InterPro"/>
</dbReference>